<accession>A0ACB6ZGA7</accession>
<dbReference type="Proteomes" id="UP000886501">
    <property type="component" value="Unassembled WGS sequence"/>
</dbReference>
<dbReference type="EMBL" id="MU118018">
    <property type="protein sequence ID" value="KAF9648196.1"/>
    <property type="molecule type" value="Genomic_DNA"/>
</dbReference>
<keyword evidence="2" id="KW-1185">Reference proteome</keyword>
<name>A0ACB6ZGA7_THEGA</name>
<protein>
    <submittedName>
        <fullName evidence="1">Acetyl-CoA synthetase-like protein</fullName>
    </submittedName>
</protein>
<gene>
    <name evidence="1" type="ORF">BDM02DRAFT_3187359</name>
</gene>
<reference evidence="1" key="2">
    <citation type="journal article" date="2020" name="Nat. Commun.">
        <title>Large-scale genome sequencing of mycorrhizal fungi provides insights into the early evolution of symbiotic traits.</title>
        <authorList>
            <person name="Miyauchi S."/>
            <person name="Kiss E."/>
            <person name="Kuo A."/>
            <person name="Drula E."/>
            <person name="Kohler A."/>
            <person name="Sanchez-Garcia M."/>
            <person name="Morin E."/>
            <person name="Andreopoulos B."/>
            <person name="Barry K.W."/>
            <person name="Bonito G."/>
            <person name="Buee M."/>
            <person name="Carver A."/>
            <person name="Chen C."/>
            <person name="Cichocki N."/>
            <person name="Clum A."/>
            <person name="Culley D."/>
            <person name="Crous P.W."/>
            <person name="Fauchery L."/>
            <person name="Girlanda M."/>
            <person name="Hayes R.D."/>
            <person name="Keri Z."/>
            <person name="LaButti K."/>
            <person name="Lipzen A."/>
            <person name="Lombard V."/>
            <person name="Magnuson J."/>
            <person name="Maillard F."/>
            <person name="Murat C."/>
            <person name="Nolan M."/>
            <person name="Ohm R.A."/>
            <person name="Pangilinan J."/>
            <person name="Pereira M.F."/>
            <person name="Perotto S."/>
            <person name="Peter M."/>
            <person name="Pfister S."/>
            <person name="Riley R."/>
            <person name="Sitrit Y."/>
            <person name="Stielow J.B."/>
            <person name="Szollosi G."/>
            <person name="Zifcakova L."/>
            <person name="Stursova M."/>
            <person name="Spatafora J.W."/>
            <person name="Tedersoo L."/>
            <person name="Vaario L.M."/>
            <person name="Yamada A."/>
            <person name="Yan M."/>
            <person name="Wang P."/>
            <person name="Xu J."/>
            <person name="Bruns T."/>
            <person name="Baldrian P."/>
            <person name="Vilgalys R."/>
            <person name="Dunand C."/>
            <person name="Henrissat B."/>
            <person name="Grigoriev I.V."/>
            <person name="Hibbett D."/>
            <person name="Nagy L.G."/>
            <person name="Martin F.M."/>
        </authorList>
    </citation>
    <scope>NUCLEOTIDE SEQUENCE</scope>
    <source>
        <strain evidence="1">P2</strain>
    </source>
</reference>
<comment type="caution">
    <text evidence="1">The sequence shown here is derived from an EMBL/GenBank/DDBJ whole genome shotgun (WGS) entry which is preliminary data.</text>
</comment>
<evidence type="ECO:0000313" key="1">
    <source>
        <dbReference type="EMBL" id="KAF9648196.1"/>
    </source>
</evidence>
<organism evidence="1 2">
    <name type="scientific">Thelephora ganbajun</name>
    <name type="common">Ganba fungus</name>
    <dbReference type="NCBI Taxonomy" id="370292"/>
    <lineage>
        <taxon>Eukaryota</taxon>
        <taxon>Fungi</taxon>
        <taxon>Dikarya</taxon>
        <taxon>Basidiomycota</taxon>
        <taxon>Agaricomycotina</taxon>
        <taxon>Agaricomycetes</taxon>
        <taxon>Thelephorales</taxon>
        <taxon>Thelephoraceae</taxon>
        <taxon>Thelephora</taxon>
    </lineage>
</organism>
<reference evidence="1" key="1">
    <citation type="submission" date="2019-10" db="EMBL/GenBank/DDBJ databases">
        <authorList>
            <consortium name="DOE Joint Genome Institute"/>
            <person name="Kuo A."/>
            <person name="Miyauchi S."/>
            <person name="Kiss E."/>
            <person name="Drula E."/>
            <person name="Kohler A."/>
            <person name="Sanchez-Garcia M."/>
            <person name="Andreopoulos B."/>
            <person name="Barry K.W."/>
            <person name="Bonito G."/>
            <person name="Buee M."/>
            <person name="Carver A."/>
            <person name="Chen C."/>
            <person name="Cichocki N."/>
            <person name="Clum A."/>
            <person name="Culley D."/>
            <person name="Crous P.W."/>
            <person name="Fauchery L."/>
            <person name="Girlanda M."/>
            <person name="Hayes R."/>
            <person name="Keri Z."/>
            <person name="Labutti K."/>
            <person name="Lipzen A."/>
            <person name="Lombard V."/>
            <person name="Magnuson J."/>
            <person name="Maillard F."/>
            <person name="Morin E."/>
            <person name="Murat C."/>
            <person name="Nolan M."/>
            <person name="Ohm R."/>
            <person name="Pangilinan J."/>
            <person name="Pereira M."/>
            <person name="Perotto S."/>
            <person name="Peter M."/>
            <person name="Riley R."/>
            <person name="Sitrit Y."/>
            <person name="Stielow B."/>
            <person name="Szollosi G."/>
            <person name="Zifcakova L."/>
            <person name="Stursova M."/>
            <person name="Spatafora J.W."/>
            <person name="Tedersoo L."/>
            <person name="Vaario L.-M."/>
            <person name="Yamada A."/>
            <person name="Yan M."/>
            <person name="Wang P."/>
            <person name="Xu J."/>
            <person name="Bruns T."/>
            <person name="Baldrian P."/>
            <person name="Vilgalys R."/>
            <person name="Henrissat B."/>
            <person name="Grigoriev I.V."/>
            <person name="Hibbett D."/>
            <person name="Nagy L.G."/>
            <person name="Martin F.M."/>
        </authorList>
    </citation>
    <scope>NUCLEOTIDE SEQUENCE</scope>
    <source>
        <strain evidence="1">P2</strain>
    </source>
</reference>
<evidence type="ECO:0000313" key="2">
    <source>
        <dbReference type="Proteomes" id="UP000886501"/>
    </source>
</evidence>
<sequence length="567" mass="62162">MIFQSLLPPVPDLPFPNAHHLFFNRPDQAEWEDYVFHVDALTGKARKWYELKDRVKRGATAFGNPDLFPHEGNGIVGILSENCVEYIALIHSLLAAGVPFALFPASPTPFELKHLVKVSKIKKVFTSPRNLENARIVAKEAGFSESDGIFILEGKVKGKRSFDDLVRSVKESAKNYAKPVGKSALAYLTFSSGTTGPPKGVMISHENVMSSTMQGFITGMLNKAVAPPPRSSDIPVTLVSMPFYHSYGLAAFCFRAFGVPCTLVITPKWDAKLAMKLIPKWKITMVPLVPSMILQLVDSPEWEKTDTSSVETAASGAAFLPPELRAKFQSKVKSALFQGYGSSESTLSIAGTLRENCIPGYKPIDKSVGLLMPGLQARIVREDGTDGGIGEPGELWVKGNCVSQGYFNDEEATAKTFTRDGWLKTGDIFTVDEKQNFYFVERMKDTLKISGVQVSPSEIETALAAQPDGLIKDVVVAGVSGGRTSDEKIPRAWIVLSQAGKKKGAAATIKVLEEWCQQNLTKQKWLRGGFEVVTEIPKSPTGKVLRRVLQDAYEQKKTKTAARKSKL</sequence>
<proteinExistence type="predicted"/>